<evidence type="ECO:0000256" key="2">
    <source>
        <dbReference type="ARBA" id="ARBA00022438"/>
    </source>
</evidence>
<comment type="similarity">
    <text evidence="1 11">Belongs to the peptidase M1 family.</text>
</comment>
<evidence type="ECO:0000256" key="1">
    <source>
        <dbReference type="ARBA" id="ARBA00010136"/>
    </source>
</evidence>
<dbReference type="Gene3D" id="2.60.40.1730">
    <property type="entry name" value="tricorn interacting facor f3 domain"/>
    <property type="match status" value="1"/>
</dbReference>
<dbReference type="GO" id="GO:0016020">
    <property type="term" value="C:membrane"/>
    <property type="evidence" value="ECO:0007669"/>
    <property type="project" value="TreeGrafter"/>
</dbReference>
<evidence type="ECO:0000313" key="17">
    <source>
        <dbReference type="Proteomes" id="UP000030653"/>
    </source>
</evidence>
<feature type="domain" description="Aminopeptidase N-like N-terminal" evidence="15">
    <location>
        <begin position="24"/>
        <end position="130"/>
    </location>
</feature>
<dbReference type="Gene3D" id="1.10.390.10">
    <property type="entry name" value="Neutral Protease Domain 2"/>
    <property type="match status" value="1"/>
</dbReference>
<dbReference type="HOGENOM" id="CLU_003705_0_2_1"/>
<evidence type="ECO:0000259" key="13">
    <source>
        <dbReference type="Pfam" id="PF01433"/>
    </source>
</evidence>
<dbReference type="InterPro" id="IPR034016">
    <property type="entry name" value="M1_APN-typ"/>
</dbReference>
<keyword evidence="6 9" id="KW-0862">Zinc</keyword>
<dbReference type="GO" id="GO:0070006">
    <property type="term" value="F:metalloaminopeptidase activity"/>
    <property type="evidence" value="ECO:0007669"/>
    <property type="project" value="TreeGrafter"/>
</dbReference>
<keyword evidence="12" id="KW-0732">Signal</keyword>
<dbReference type="GO" id="GO:0005737">
    <property type="term" value="C:cytoplasm"/>
    <property type="evidence" value="ECO:0007669"/>
    <property type="project" value="TreeGrafter"/>
</dbReference>
<comment type="cofactor">
    <cofactor evidence="9 11">
        <name>Zn(2+)</name>
        <dbReference type="ChEBI" id="CHEBI:29105"/>
    </cofactor>
    <text evidence="9 11">Binds 1 zinc ion per subunit.</text>
</comment>
<feature type="binding site" evidence="9">
    <location>
        <position position="246"/>
    </location>
    <ligand>
        <name>Zn(2+)</name>
        <dbReference type="ChEBI" id="CHEBI:29105"/>
        <note>catalytic</note>
    </ligand>
</feature>
<evidence type="ECO:0000256" key="3">
    <source>
        <dbReference type="ARBA" id="ARBA00022670"/>
    </source>
</evidence>
<dbReference type="FunFam" id="1.25.50.20:FF:000002">
    <property type="entry name" value="Aminopeptidase"/>
    <property type="match status" value="1"/>
</dbReference>
<dbReference type="InterPro" id="IPR001930">
    <property type="entry name" value="Peptidase_M1"/>
</dbReference>
<dbReference type="InterPro" id="IPR024571">
    <property type="entry name" value="ERAP1-like_C_dom"/>
</dbReference>
<keyword evidence="7 11" id="KW-0482">Metalloprotease</keyword>
<dbReference type="Pfam" id="PF11838">
    <property type="entry name" value="ERAP1_C"/>
    <property type="match status" value="1"/>
</dbReference>
<feature type="binding site" evidence="9">
    <location>
        <position position="265"/>
    </location>
    <ligand>
        <name>Zn(2+)</name>
        <dbReference type="ChEBI" id="CHEBI:29105"/>
        <note>catalytic</note>
    </ligand>
</feature>
<dbReference type="EC" id="3.4.11.-" evidence="11"/>
<dbReference type="PANTHER" id="PTHR11533:SF174">
    <property type="entry name" value="PUROMYCIN-SENSITIVE AMINOPEPTIDASE-RELATED"/>
    <property type="match status" value="1"/>
</dbReference>
<dbReference type="GO" id="GO:0042277">
    <property type="term" value="F:peptide binding"/>
    <property type="evidence" value="ECO:0007669"/>
    <property type="project" value="TreeGrafter"/>
</dbReference>
<keyword evidence="2 11" id="KW-0031">Aminopeptidase</keyword>
<accession>M5GCG9</accession>
<dbReference type="CDD" id="cd09601">
    <property type="entry name" value="M1_APN-Q_like"/>
    <property type="match status" value="1"/>
</dbReference>
<dbReference type="RefSeq" id="XP_040628665.1">
    <property type="nucleotide sequence ID" value="XM_040777245.1"/>
</dbReference>
<gene>
    <name evidence="16" type="ORF">DACRYDRAFT_94798</name>
</gene>
<dbReference type="OMA" id="AWDFIQV"/>
<dbReference type="Pfam" id="PF17900">
    <property type="entry name" value="Peptidase_M1_N"/>
    <property type="match status" value="1"/>
</dbReference>
<dbReference type="Gene3D" id="1.25.50.20">
    <property type="match status" value="1"/>
</dbReference>
<dbReference type="FunFam" id="1.10.390.10:FF:000006">
    <property type="entry name" value="Puromycin-sensitive aminopeptidase"/>
    <property type="match status" value="1"/>
</dbReference>
<evidence type="ECO:0000256" key="5">
    <source>
        <dbReference type="ARBA" id="ARBA00022801"/>
    </source>
</evidence>
<dbReference type="AlphaFoldDB" id="M5GCG9"/>
<feature type="active site" description="Proton acceptor" evidence="8">
    <location>
        <position position="243"/>
    </location>
</feature>
<dbReference type="Proteomes" id="UP000030653">
    <property type="component" value="Unassembled WGS sequence"/>
</dbReference>
<sequence length="796" mass="89673">MPGIPLHALTFKVGAICLLMRNLDSLTGYYKCNHDYEGTRATYAVTQFEPTAARKAFPCWDQPAFKARFDITMISRSGTVSLSNMDVAATRKVTDSTLSSVVFPSIQLGSKSGEWTATTFSTTPNMSTYLVAFANGPFEFLERIHTSAITGKDTIMRVYTTKQHISQARLALDVTARVLPMYEEIFDIPYPLPKLDTLAVDDFDFGAMENWGLMIGRTDAYLYDEEKDGLRTKPIVTRVIAHEVAHQWFGNIVTRKWWDNLWLNEAFATLMGDLIILRRLHPEWHADRGFIHSHISAALSLNALRSSHPIEVPCPEEKAINQIFDNVSYSKGASVLRMLYSMIGEDMFFKGVSAYLKAHLYGNTLTADLWQGITTASGVDVEGLMSNWVLKVGFPLITVEETRTGIHVKQNRFLATNDVKPEEDTTIWHVPLNIRTVRNAREMTFDIPNVAGSLYKLNSGTIGPYHVLYSEEHLARLGDEAARKRTSLSPTDRLGLVTDAFVLGRAGYSSMTAALDLINKLRDDDDYFVWAQIASALITVQESWWDEPKSVRDNLKAFVRSLFGPLVKKLGFESSPDDPPELIRWRSTAIRGASSGEDPETMKQIQGRFSLLVESDDSSLIPADLETTIFCGAVAKGGEREWAKAREMYRRPKTPSEKTAALFGMCAPEDPALLRKTLDLILTDEVKTQDYAAFFSGLSNNPEGIRLLWAYFQENYDTLVQRLDGSHSFNLLVQASFSSFAREEDARAVERFFEGKETEQYKLILAQGLEEVRSRAQWLARSREEVDQWLKVNGHE</sequence>
<reference evidence="16 17" key="1">
    <citation type="journal article" date="2012" name="Science">
        <title>The Paleozoic origin of enzymatic lignin decomposition reconstructed from 31 fungal genomes.</title>
        <authorList>
            <person name="Floudas D."/>
            <person name="Binder M."/>
            <person name="Riley R."/>
            <person name="Barry K."/>
            <person name="Blanchette R.A."/>
            <person name="Henrissat B."/>
            <person name="Martinez A.T."/>
            <person name="Otillar R."/>
            <person name="Spatafora J.W."/>
            <person name="Yadav J.S."/>
            <person name="Aerts A."/>
            <person name="Benoit I."/>
            <person name="Boyd A."/>
            <person name="Carlson A."/>
            <person name="Copeland A."/>
            <person name="Coutinho P.M."/>
            <person name="de Vries R.P."/>
            <person name="Ferreira P."/>
            <person name="Findley K."/>
            <person name="Foster B."/>
            <person name="Gaskell J."/>
            <person name="Glotzer D."/>
            <person name="Gorecki P."/>
            <person name="Heitman J."/>
            <person name="Hesse C."/>
            <person name="Hori C."/>
            <person name="Igarashi K."/>
            <person name="Jurgens J.A."/>
            <person name="Kallen N."/>
            <person name="Kersten P."/>
            <person name="Kohler A."/>
            <person name="Kuees U."/>
            <person name="Kumar T.K.A."/>
            <person name="Kuo A."/>
            <person name="LaButti K."/>
            <person name="Larrondo L.F."/>
            <person name="Lindquist E."/>
            <person name="Ling A."/>
            <person name="Lombard V."/>
            <person name="Lucas S."/>
            <person name="Lundell T."/>
            <person name="Martin R."/>
            <person name="McLaughlin D.J."/>
            <person name="Morgenstern I."/>
            <person name="Morin E."/>
            <person name="Murat C."/>
            <person name="Nagy L.G."/>
            <person name="Nolan M."/>
            <person name="Ohm R.A."/>
            <person name="Patyshakuliyeva A."/>
            <person name="Rokas A."/>
            <person name="Ruiz-Duenas F.J."/>
            <person name="Sabat G."/>
            <person name="Salamov A."/>
            <person name="Samejima M."/>
            <person name="Schmutz J."/>
            <person name="Slot J.C."/>
            <person name="St John F."/>
            <person name="Stenlid J."/>
            <person name="Sun H."/>
            <person name="Sun S."/>
            <person name="Syed K."/>
            <person name="Tsang A."/>
            <person name="Wiebenga A."/>
            <person name="Young D."/>
            <person name="Pisabarro A."/>
            <person name="Eastwood D.C."/>
            <person name="Martin F."/>
            <person name="Cullen D."/>
            <person name="Grigoriev I.V."/>
            <person name="Hibbett D.S."/>
        </authorList>
    </citation>
    <scope>NUCLEOTIDE SEQUENCE [LARGE SCALE GENOMIC DNA]</scope>
    <source>
        <strain evidence="16 17">DJM-731 SS1</strain>
    </source>
</reference>
<dbReference type="EMBL" id="JH795863">
    <property type="protein sequence ID" value="EJU01768.1"/>
    <property type="molecule type" value="Genomic_DNA"/>
</dbReference>
<dbReference type="InterPro" id="IPR045357">
    <property type="entry name" value="Aminopeptidase_N-like_N"/>
</dbReference>
<feature type="chain" id="PRO_5004067661" description="Aminopeptidase" evidence="12">
    <location>
        <begin position="26"/>
        <end position="796"/>
    </location>
</feature>
<evidence type="ECO:0000256" key="4">
    <source>
        <dbReference type="ARBA" id="ARBA00022723"/>
    </source>
</evidence>
<dbReference type="GO" id="GO:0043171">
    <property type="term" value="P:peptide catabolic process"/>
    <property type="evidence" value="ECO:0007669"/>
    <property type="project" value="TreeGrafter"/>
</dbReference>
<dbReference type="GO" id="GO:0006508">
    <property type="term" value="P:proteolysis"/>
    <property type="evidence" value="ECO:0007669"/>
    <property type="project" value="UniProtKB-KW"/>
</dbReference>
<evidence type="ECO:0000256" key="10">
    <source>
        <dbReference type="PIRSR" id="PIRSR634016-4"/>
    </source>
</evidence>
<feature type="binding site" evidence="9">
    <location>
        <position position="242"/>
    </location>
    <ligand>
        <name>Zn(2+)</name>
        <dbReference type="ChEBI" id="CHEBI:29105"/>
        <note>catalytic</note>
    </ligand>
</feature>
<dbReference type="InterPro" id="IPR027268">
    <property type="entry name" value="Peptidase_M4/M1_CTD_sf"/>
</dbReference>
<dbReference type="OrthoDB" id="10031169at2759"/>
<dbReference type="GO" id="GO:0008270">
    <property type="term" value="F:zinc ion binding"/>
    <property type="evidence" value="ECO:0007669"/>
    <property type="project" value="UniProtKB-UniRule"/>
</dbReference>
<dbReference type="PRINTS" id="PR00756">
    <property type="entry name" value="ALADIPTASE"/>
</dbReference>
<dbReference type="GeneID" id="63692307"/>
<name>M5GCG9_DACPD</name>
<evidence type="ECO:0000256" key="8">
    <source>
        <dbReference type="PIRSR" id="PIRSR634016-1"/>
    </source>
</evidence>
<evidence type="ECO:0000256" key="11">
    <source>
        <dbReference type="RuleBase" id="RU364040"/>
    </source>
</evidence>
<evidence type="ECO:0000259" key="14">
    <source>
        <dbReference type="Pfam" id="PF11838"/>
    </source>
</evidence>
<feature type="site" description="Transition state stabilizer" evidence="10">
    <location>
        <position position="329"/>
    </location>
</feature>
<feature type="signal peptide" evidence="12">
    <location>
        <begin position="1"/>
        <end position="25"/>
    </location>
</feature>
<evidence type="ECO:0000256" key="6">
    <source>
        <dbReference type="ARBA" id="ARBA00022833"/>
    </source>
</evidence>
<dbReference type="InterPro" id="IPR042097">
    <property type="entry name" value="Aminopeptidase_N-like_N_sf"/>
</dbReference>
<keyword evidence="3 11" id="KW-0645">Protease</keyword>
<dbReference type="GO" id="GO:0005615">
    <property type="term" value="C:extracellular space"/>
    <property type="evidence" value="ECO:0007669"/>
    <property type="project" value="TreeGrafter"/>
</dbReference>
<dbReference type="InterPro" id="IPR014782">
    <property type="entry name" value="Peptidase_M1_dom"/>
</dbReference>
<dbReference type="InterPro" id="IPR050344">
    <property type="entry name" value="Peptidase_M1_aminopeptidases"/>
</dbReference>
<proteinExistence type="inferred from homology"/>
<evidence type="ECO:0000256" key="9">
    <source>
        <dbReference type="PIRSR" id="PIRSR634016-3"/>
    </source>
</evidence>
<evidence type="ECO:0000256" key="7">
    <source>
        <dbReference type="ARBA" id="ARBA00023049"/>
    </source>
</evidence>
<evidence type="ECO:0000256" key="12">
    <source>
        <dbReference type="SAM" id="SignalP"/>
    </source>
</evidence>
<keyword evidence="17" id="KW-1185">Reference proteome</keyword>
<dbReference type="Pfam" id="PF01433">
    <property type="entry name" value="Peptidase_M1"/>
    <property type="match status" value="1"/>
</dbReference>
<dbReference type="SUPFAM" id="SSF55486">
    <property type="entry name" value="Metalloproteases ('zincins'), catalytic domain"/>
    <property type="match status" value="1"/>
</dbReference>
<evidence type="ECO:0000313" key="16">
    <source>
        <dbReference type="EMBL" id="EJU01768.1"/>
    </source>
</evidence>
<keyword evidence="5 11" id="KW-0378">Hydrolase</keyword>
<dbReference type="PANTHER" id="PTHR11533">
    <property type="entry name" value="PROTEASE M1 ZINC METALLOPROTEASE"/>
    <property type="match status" value="1"/>
</dbReference>
<feature type="domain" description="ERAP1-like C-terminal" evidence="14">
    <location>
        <begin position="454"/>
        <end position="773"/>
    </location>
</feature>
<dbReference type="STRING" id="1858805.M5GCG9"/>
<evidence type="ECO:0000259" key="15">
    <source>
        <dbReference type="Pfam" id="PF17900"/>
    </source>
</evidence>
<protein>
    <recommendedName>
        <fullName evidence="11">Aminopeptidase</fullName>
        <ecNumber evidence="11">3.4.11.-</ecNumber>
    </recommendedName>
</protein>
<keyword evidence="4 9" id="KW-0479">Metal-binding</keyword>
<dbReference type="Gene3D" id="2.60.40.1910">
    <property type="match status" value="1"/>
</dbReference>
<feature type="domain" description="Peptidase M1 membrane alanine aminopeptidase" evidence="13">
    <location>
        <begin position="171"/>
        <end position="388"/>
    </location>
</feature>
<organism evidence="16 17">
    <name type="scientific">Dacryopinax primogenitus (strain DJM 731)</name>
    <name type="common">Brown rot fungus</name>
    <dbReference type="NCBI Taxonomy" id="1858805"/>
    <lineage>
        <taxon>Eukaryota</taxon>
        <taxon>Fungi</taxon>
        <taxon>Dikarya</taxon>
        <taxon>Basidiomycota</taxon>
        <taxon>Agaricomycotina</taxon>
        <taxon>Dacrymycetes</taxon>
        <taxon>Dacrymycetales</taxon>
        <taxon>Dacrymycetaceae</taxon>
        <taxon>Dacryopinax</taxon>
    </lineage>
</organism>
<dbReference type="SUPFAM" id="SSF63737">
    <property type="entry name" value="Leukotriene A4 hydrolase N-terminal domain"/>
    <property type="match status" value="1"/>
</dbReference>